<dbReference type="GO" id="GO:0000978">
    <property type="term" value="F:RNA polymerase II cis-regulatory region sequence-specific DNA binding"/>
    <property type="evidence" value="ECO:0007669"/>
    <property type="project" value="TreeGrafter"/>
</dbReference>
<dbReference type="GO" id="GO:0000981">
    <property type="term" value="F:DNA-binding transcription factor activity, RNA polymerase II-specific"/>
    <property type="evidence" value="ECO:0007669"/>
    <property type="project" value="TreeGrafter"/>
</dbReference>
<evidence type="ECO:0000256" key="5">
    <source>
        <dbReference type="ARBA" id="ARBA00023242"/>
    </source>
</evidence>
<dbReference type="GO" id="GO:0008270">
    <property type="term" value="F:zinc ion binding"/>
    <property type="evidence" value="ECO:0007669"/>
    <property type="project" value="UniProtKB-KW"/>
</dbReference>
<keyword evidence="1" id="KW-0479">Metal-binding</keyword>
<evidence type="ECO:0000256" key="2">
    <source>
        <dbReference type="ARBA" id="ARBA00022737"/>
    </source>
</evidence>
<dbReference type="PANTHER" id="PTHR23235">
    <property type="entry name" value="KRUEPPEL-LIKE TRANSCRIPTION FACTOR"/>
    <property type="match status" value="1"/>
</dbReference>
<dbReference type="Pfam" id="PF12874">
    <property type="entry name" value="zf-met"/>
    <property type="match status" value="1"/>
</dbReference>
<dbReference type="EMBL" id="OX597834">
    <property type="protein sequence ID" value="CAI9738596.1"/>
    <property type="molecule type" value="Genomic_DNA"/>
</dbReference>
<proteinExistence type="predicted"/>
<keyword evidence="2" id="KW-0677">Repeat</keyword>
<dbReference type="InterPro" id="IPR013087">
    <property type="entry name" value="Znf_C2H2_type"/>
</dbReference>
<sequence>MLNKMKKTYHCDVCKKSVSHKSNFPHKCFHTGGKPYHCNSCGKVFATTNYLTAHKRIHTGERPYRCDIYGKSFSQNFVTTHKRIHTGEKPYYCSICDKSFSEKKSLNYTQPYSYRRNTISL</sequence>
<reference evidence="8" key="1">
    <citation type="submission" date="2023-08" db="EMBL/GenBank/DDBJ databases">
        <authorList>
            <person name="Alioto T."/>
            <person name="Alioto T."/>
            <person name="Gomez Garrido J."/>
        </authorList>
    </citation>
    <scope>NUCLEOTIDE SEQUENCE</scope>
</reference>
<dbReference type="AlphaFoldDB" id="A0AA36BS36"/>
<dbReference type="GO" id="GO:0045893">
    <property type="term" value="P:positive regulation of DNA-templated transcription"/>
    <property type="evidence" value="ECO:0007669"/>
    <property type="project" value="UniProtKB-ARBA"/>
</dbReference>
<keyword evidence="5" id="KW-0539">Nucleus</keyword>
<dbReference type="Pfam" id="PF00096">
    <property type="entry name" value="zf-C2H2"/>
    <property type="match status" value="1"/>
</dbReference>
<dbReference type="FunFam" id="3.30.160.60:FF:002343">
    <property type="entry name" value="Zinc finger protein 33A"/>
    <property type="match status" value="1"/>
</dbReference>
<evidence type="ECO:0000259" key="7">
    <source>
        <dbReference type="PROSITE" id="PS50157"/>
    </source>
</evidence>
<dbReference type="FunFam" id="3.30.160.60:FF:003287">
    <property type="entry name" value="Zgc:113343"/>
    <property type="match status" value="1"/>
</dbReference>
<evidence type="ECO:0000256" key="6">
    <source>
        <dbReference type="PROSITE-ProRule" id="PRU00042"/>
    </source>
</evidence>
<evidence type="ECO:0000313" key="8">
    <source>
        <dbReference type="EMBL" id="CAI9738596.1"/>
    </source>
</evidence>
<dbReference type="Proteomes" id="UP001162480">
    <property type="component" value="Chromosome 21"/>
</dbReference>
<evidence type="ECO:0000256" key="4">
    <source>
        <dbReference type="ARBA" id="ARBA00022833"/>
    </source>
</evidence>
<dbReference type="SUPFAM" id="SSF57667">
    <property type="entry name" value="beta-beta-alpha zinc fingers"/>
    <property type="match status" value="3"/>
</dbReference>
<dbReference type="SMART" id="SM00355">
    <property type="entry name" value="ZnF_C2H2"/>
    <property type="match status" value="2"/>
</dbReference>
<dbReference type="FunFam" id="3.30.160.60:FF:001732">
    <property type="entry name" value="Zgc:162936"/>
    <property type="match status" value="1"/>
</dbReference>
<accession>A0AA36BS36</accession>
<organism evidence="8 9">
    <name type="scientific">Octopus vulgaris</name>
    <name type="common">Common octopus</name>
    <dbReference type="NCBI Taxonomy" id="6645"/>
    <lineage>
        <taxon>Eukaryota</taxon>
        <taxon>Metazoa</taxon>
        <taxon>Spiralia</taxon>
        <taxon>Lophotrochozoa</taxon>
        <taxon>Mollusca</taxon>
        <taxon>Cephalopoda</taxon>
        <taxon>Coleoidea</taxon>
        <taxon>Octopodiformes</taxon>
        <taxon>Octopoda</taxon>
        <taxon>Incirrata</taxon>
        <taxon>Octopodidae</taxon>
        <taxon>Octopus</taxon>
    </lineage>
</organism>
<evidence type="ECO:0000313" key="9">
    <source>
        <dbReference type="Proteomes" id="UP001162480"/>
    </source>
</evidence>
<keyword evidence="4" id="KW-0862">Zinc</keyword>
<dbReference type="GO" id="GO:0005694">
    <property type="term" value="C:chromosome"/>
    <property type="evidence" value="ECO:0007669"/>
    <property type="project" value="UniProtKB-ARBA"/>
</dbReference>
<dbReference type="PROSITE" id="PS00028">
    <property type="entry name" value="ZINC_FINGER_C2H2_1"/>
    <property type="match status" value="1"/>
</dbReference>
<dbReference type="Gene3D" id="3.30.160.60">
    <property type="entry name" value="Classic Zinc Finger"/>
    <property type="match status" value="3"/>
</dbReference>
<keyword evidence="9" id="KW-1185">Reference proteome</keyword>
<evidence type="ECO:0000256" key="3">
    <source>
        <dbReference type="ARBA" id="ARBA00022771"/>
    </source>
</evidence>
<dbReference type="InterPro" id="IPR036236">
    <property type="entry name" value="Znf_C2H2_sf"/>
</dbReference>
<feature type="domain" description="C2H2-type" evidence="7">
    <location>
        <begin position="64"/>
        <end position="90"/>
    </location>
</feature>
<feature type="domain" description="C2H2-type" evidence="7">
    <location>
        <begin position="36"/>
        <end position="63"/>
    </location>
</feature>
<name>A0AA36BS36_OCTVU</name>
<protein>
    <submittedName>
        <fullName evidence="8">Zinc finger 492-like</fullName>
    </submittedName>
</protein>
<gene>
    <name evidence="8" type="ORF">OCTVUL_1B007787</name>
</gene>
<evidence type="ECO:0000256" key="1">
    <source>
        <dbReference type="ARBA" id="ARBA00022723"/>
    </source>
</evidence>
<dbReference type="PANTHER" id="PTHR23235:SF142">
    <property type="entry name" value="ZINC FINGER PROTEIN 384"/>
    <property type="match status" value="1"/>
</dbReference>
<dbReference type="PROSITE" id="PS50157">
    <property type="entry name" value="ZINC_FINGER_C2H2_2"/>
    <property type="match status" value="2"/>
</dbReference>
<keyword evidence="3 6" id="KW-0863">Zinc-finger</keyword>